<dbReference type="SUPFAM" id="SSF55961">
    <property type="entry name" value="Bet v1-like"/>
    <property type="match status" value="1"/>
</dbReference>
<feature type="region of interest" description="Disordered" evidence="2">
    <location>
        <begin position="66"/>
        <end position="94"/>
    </location>
</feature>
<dbReference type="AlphaFoldDB" id="A0A024G2R5"/>
<evidence type="ECO:0000256" key="1">
    <source>
        <dbReference type="SAM" id="Coils"/>
    </source>
</evidence>
<reference evidence="3 4" key="1">
    <citation type="submission" date="2012-05" db="EMBL/GenBank/DDBJ databases">
        <title>Recombination and specialization in a pathogen metapopulation.</title>
        <authorList>
            <person name="Gardiner A."/>
            <person name="Kemen E."/>
            <person name="Schultz-Larsen T."/>
            <person name="MacLean D."/>
            <person name="Van Oosterhout C."/>
            <person name="Jones J.D.G."/>
        </authorList>
    </citation>
    <scope>NUCLEOTIDE SEQUENCE [LARGE SCALE GENOMIC DNA]</scope>
    <source>
        <strain evidence="3 4">Ac Nc2</strain>
    </source>
</reference>
<feature type="compositionally biased region" description="Polar residues" evidence="2">
    <location>
        <begin position="82"/>
        <end position="94"/>
    </location>
</feature>
<dbReference type="CDD" id="cd14686">
    <property type="entry name" value="bZIP"/>
    <property type="match status" value="1"/>
</dbReference>
<name>A0A024G2R5_9STRA</name>
<comment type="caution">
    <text evidence="3">The sequence shown here is derived from an EMBL/GenBank/DDBJ whole genome shotgun (WGS) entry which is preliminary data.</text>
</comment>
<feature type="compositionally biased region" description="Low complexity" evidence="2">
    <location>
        <begin position="68"/>
        <end position="81"/>
    </location>
</feature>
<keyword evidence="4" id="KW-1185">Reference proteome</keyword>
<feature type="compositionally biased region" description="Polar residues" evidence="2">
    <location>
        <begin position="11"/>
        <end position="20"/>
    </location>
</feature>
<dbReference type="Proteomes" id="UP000053237">
    <property type="component" value="Unassembled WGS sequence"/>
</dbReference>
<gene>
    <name evidence="3" type="ORF">BN9_013920</name>
</gene>
<evidence type="ECO:0000313" key="4">
    <source>
        <dbReference type="Proteomes" id="UP000053237"/>
    </source>
</evidence>
<keyword evidence="1" id="KW-0175">Coiled coil</keyword>
<feature type="compositionally biased region" description="Basic residues" evidence="2">
    <location>
        <begin position="330"/>
        <end position="348"/>
    </location>
</feature>
<dbReference type="OrthoDB" id="74575at2759"/>
<sequence length="675" mass="76245">MDHHPYELTLSDRNSMQRSDAPNMTIHNELMSPSVHFMNDMMFNTLSMPSTAPETYTSAPSQCQTIESNTTNQNNNMNMSQHPQPYTPNTSTTANSLLASEDDSRLVEDIMSAFDTNSIINEPLYASPLYTQPPPSYLVRQTQPSHVDQISMSHSQHNVQQLPMQSMMARQDIPVVSPQTHPALYIPQIHDPTLSNSQLSPMSTQPSKNKSLLNVASTYLSSLQESTHPTHTNSAIMISMSEPMSMSESMATHHTENSYLSANSTANTLLCMDPCDFSSDHSSSSIQPITSSSSTSGLQSTLYQAKSFHSNKSLSDEEVMDDENDDSQKKKERRRQQVRFASRRRRKKQKDEESSLRVRIEELKEQIRIIGGDLSEQCSQMAGMNEEALKDAHDKQLVTVQNLRKDNEKLKEQLVQHENFARMIQHGLNSLPSDCRDDDQRKKSIGSSCWSGEQLLGNPLRGPTLVVDLNICHEAVREAYDEMKRFGPSVNAKTSVCYAIGWKTEIWASGTSLNFHAVRSITNKNISDVARESWKIMTSPEKSKRIYPDVKQFRVLQKVTDDIVVVHRIASVGSDMTDREFISVAFQFRDGNEYYLGIKSIEVQAPCTENCIRGEECQGWKFTGSKDNATQWKAHFLGYYDVKGEEDDKILNQVANETMFGMLRWESEAMEPLSV</sequence>
<dbReference type="Gene3D" id="3.30.530.20">
    <property type="match status" value="1"/>
</dbReference>
<evidence type="ECO:0008006" key="5">
    <source>
        <dbReference type="Google" id="ProtNLM"/>
    </source>
</evidence>
<dbReference type="EMBL" id="CAIX01000010">
    <property type="protein sequence ID" value="CCI40608.1"/>
    <property type="molecule type" value="Genomic_DNA"/>
</dbReference>
<accession>A0A024G2R5</accession>
<organism evidence="3 4">
    <name type="scientific">Albugo candida</name>
    <dbReference type="NCBI Taxonomy" id="65357"/>
    <lineage>
        <taxon>Eukaryota</taxon>
        <taxon>Sar</taxon>
        <taxon>Stramenopiles</taxon>
        <taxon>Oomycota</taxon>
        <taxon>Peronosporomycetes</taxon>
        <taxon>Albuginales</taxon>
        <taxon>Albuginaceae</taxon>
        <taxon>Albugo</taxon>
    </lineage>
</organism>
<protein>
    <recommendedName>
        <fullName evidence="5">BZIP domain-containing protein</fullName>
    </recommendedName>
</protein>
<feature type="region of interest" description="Disordered" evidence="2">
    <location>
        <begin position="312"/>
        <end position="355"/>
    </location>
</feature>
<dbReference type="InParanoid" id="A0A024G2R5"/>
<feature type="compositionally biased region" description="Acidic residues" evidence="2">
    <location>
        <begin position="316"/>
        <end position="325"/>
    </location>
</feature>
<dbReference type="InterPro" id="IPR023393">
    <property type="entry name" value="START-like_dom_sf"/>
</dbReference>
<feature type="coiled-coil region" evidence="1">
    <location>
        <begin position="393"/>
        <end position="420"/>
    </location>
</feature>
<evidence type="ECO:0000313" key="3">
    <source>
        <dbReference type="EMBL" id="CCI40608.1"/>
    </source>
</evidence>
<dbReference type="STRING" id="65357.A0A024G2R5"/>
<proteinExistence type="predicted"/>
<feature type="region of interest" description="Disordered" evidence="2">
    <location>
        <begin position="1"/>
        <end position="20"/>
    </location>
</feature>
<evidence type="ECO:0000256" key="2">
    <source>
        <dbReference type="SAM" id="MobiDB-lite"/>
    </source>
</evidence>